<keyword evidence="1" id="KW-0812">Transmembrane</keyword>
<feature type="transmembrane region" description="Helical" evidence="1">
    <location>
        <begin position="178"/>
        <end position="199"/>
    </location>
</feature>
<evidence type="ECO:0000313" key="2">
    <source>
        <dbReference type="EMBL" id="RDU61685.1"/>
    </source>
</evidence>
<evidence type="ECO:0008006" key="4">
    <source>
        <dbReference type="Google" id="ProtNLM"/>
    </source>
</evidence>
<comment type="caution">
    <text evidence="2">The sequence shown here is derived from an EMBL/GenBank/DDBJ whole genome shotgun (WGS) entry which is preliminary data.</text>
</comment>
<dbReference type="RefSeq" id="WP_115552260.1">
    <property type="nucleotide sequence ID" value="NZ_CAPHNE010000067.1"/>
</dbReference>
<keyword evidence="1" id="KW-1133">Transmembrane helix</keyword>
<dbReference type="EMBL" id="NXLS01000012">
    <property type="protein sequence ID" value="RDU61685.1"/>
    <property type="molecule type" value="Genomic_DNA"/>
</dbReference>
<feature type="transmembrane region" description="Helical" evidence="1">
    <location>
        <begin position="64"/>
        <end position="86"/>
    </location>
</feature>
<feature type="transmembrane region" description="Helical" evidence="1">
    <location>
        <begin position="98"/>
        <end position="116"/>
    </location>
</feature>
<keyword evidence="3" id="KW-1185">Reference proteome</keyword>
<feature type="transmembrane region" description="Helical" evidence="1">
    <location>
        <begin position="35"/>
        <end position="58"/>
    </location>
</feature>
<name>A0A3D8I9I5_9HELI</name>
<evidence type="ECO:0000256" key="1">
    <source>
        <dbReference type="SAM" id="Phobius"/>
    </source>
</evidence>
<dbReference type="InterPro" id="IPR009577">
    <property type="entry name" value="Sm_multidrug_ex"/>
</dbReference>
<gene>
    <name evidence="2" type="ORF">CQA43_08990</name>
</gene>
<organism evidence="2 3">
    <name type="scientific">Helicobacter ganmani</name>
    <dbReference type="NCBI Taxonomy" id="60246"/>
    <lineage>
        <taxon>Bacteria</taxon>
        <taxon>Pseudomonadati</taxon>
        <taxon>Campylobacterota</taxon>
        <taxon>Epsilonproteobacteria</taxon>
        <taxon>Campylobacterales</taxon>
        <taxon>Helicobacteraceae</taxon>
        <taxon>Helicobacter</taxon>
    </lineage>
</organism>
<feature type="transmembrane region" description="Helical" evidence="1">
    <location>
        <begin position="214"/>
        <end position="233"/>
    </location>
</feature>
<dbReference type="GeneID" id="82536414"/>
<dbReference type="OrthoDB" id="5420154at2"/>
<dbReference type="AlphaFoldDB" id="A0A3D8I9I5"/>
<evidence type="ECO:0000313" key="3">
    <source>
        <dbReference type="Proteomes" id="UP000256650"/>
    </source>
</evidence>
<accession>A0A3D8I9I5</accession>
<feature type="transmembrane region" description="Helical" evidence="1">
    <location>
        <begin position="148"/>
        <end position="171"/>
    </location>
</feature>
<protein>
    <recommendedName>
        <fullName evidence="4">Small multi-drug export protein</fullName>
    </recommendedName>
</protein>
<proteinExistence type="predicted"/>
<dbReference type="Proteomes" id="UP000256650">
    <property type="component" value="Unassembled WGS sequence"/>
</dbReference>
<dbReference type="Pfam" id="PF06695">
    <property type="entry name" value="Sm_multidrug_ex"/>
    <property type="match status" value="1"/>
</dbReference>
<reference evidence="2 3" key="1">
    <citation type="submission" date="2018-04" db="EMBL/GenBank/DDBJ databases">
        <title>Novel Campyloabacter and Helicobacter Species and Strains.</title>
        <authorList>
            <person name="Mannion A.J."/>
            <person name="Shen Z."/>
            <person name="Fox J.G."/>
        </authorList>
    </citation>
    <scope>NUCLEOTIDE SEQUENCE [LARGE SCALE GENOMIC DNA]</scope>
    <source>
        <strain evidence="2 3">MIT 99-5101</strain>
    </source>
</reference>
<keyword evidence="1" id="KW-0472">Membrane</keyword>
<sequence length="242" mass="27390">MCAILSRKRPTPKTMRDSALYRLIFVQPHNGETKLFLCGITLLTFYALAIITCFLLQNGIGDKLLSIGLSSLVFGRAAGISLALALEFNTFWATILNIYIENTMVIILYPLFVWSIQGISTFKRTEQFFASIYQVAQKYEKPIQKYGIVGLFAFVWLPFWMTGPIVGAAIGYFMHLKVWLNLLVVLSGTNIAILCWVYLLESLDSQLKYFGQNTMWVLLSVFVSLAIFGTFFAKLKSKKGEK</sequence>